<dbReference type="AlphaFoldDB" id="A0A100VPK3"/>
<evidence type="ECO:0008006" key="3">
    <source>
        <dbReference type="Google" id="ProtNLM"/>
    </source>
</evidence>
<proteinExistence type="predicted"/>
<gene>
    <name evidence="1" type="ORF">PAHA3_3574</name>
</gene>
<dbReference type="RefSeq" id="WP_062835830.1">
    <property type="nucleotide sequence ID" value="NZ_BCNV01000001.1"/>
</dbReference>
<protein>
    <recommendedName>
        <fullName evidence="3">Group-specific protein</fullName>
    </recommendedName>
</protein>
<organism evidence="1 2">
    <name type="scientific">Paenibacillus amylolyticus</name>
    <dbReference type="NCBI Taxonomy" id="1451"/>
    <lineage>
        <taxon>Bacteria</taxon>
        <taxon>Bacillati</taxon>
        <taxon>Bacillota</taxon>
        <taxon>Bacilli</taxon>
        <taxon>Bacillales</taxon>
        <taxon>Paenibacillaceae</taxon>
        <taxon>Paenibacillus</taxon>
    </lineage>
</organism>
<reference evidence="2" key="2">
    <citation type="submission" date="2016-01" db="EMBL/GenBank/DDBJ databases">
        <title>Draft Genome Sequence of Paenibacillus amylolyticus Heshi-A3 that Was Isolated from Fermented Rice Bran with Aging Salted Mackerel, Which Was Named Heshiko as Traditional Fermented Seafood in Japan.</title>
        <authorList>
            <person name="Akuzawa S."/>
            <person name="Nakagawa J."/>
            <person name="Kanekatsu T."/>
            <person name="Kubota E."/>
            <person name="Ohtake R."/>
            <person name="Suzuki T."/>
            <person name="Kanesaki Y."/>
        </authorList>
    </citation>
    <scope>NUCLEOTIDE SEQUENCE [LARGE SCALE GENOMIC DNA]</scope>
    <source>
        <strain evidence="2">Heshi-A3</strain>
    </source>
</reference>
<accession>A0A100VPK3</accession>
<evidence type="ECO:0000313" key="1">
    <source>
        <dbReference type="EMBL" id="GAS83496.1"/>
    </source>
</evidence>
<dbReference type="EMBL" id="BCNV01000001">
    <property type="protein sequence ID" value="GAS83496.1"/>
    <property type="molecule type" value="Genomic_DNA"/>
</dbReference>
<evidence type="ECO:0000313" key="2">
    <source>
        <dbReference type="Proteomes" id="UP000069697"/>
    </source>
</evidence>
<comment type="caution">
    <text evidence="1">The sequence shown here is derived from an EMBL/GenBank/DDBJ whole genome shotgun (WGS) entry which is preliminary data.</text>
</comment>
<reference evidence="1 2" key="1">
    <citation type="journal article" date="2016" name="Genome Announc.">
        <title>Draft Genome Sequence of Paenibacillus amylolyticus Heshi-A3, Isolated from Fermented Rice Bran in a Japanese Fermented Seafood Dish.</title>
        <authorList>
            <person name="Akuzawa S."/>
            <person name="Nagaoka J."/>
            <person name="Kanekatsu M."/>
            <person name="Kubota E."/>
            <person name="Ohtake R."/>
            <person name="Suzuki T."/>
            <person name="Kanesaki Y."/>
        </authorList>
    </citation>
    <scope>NUCLEOTIDE SEQUENCE [LARGE SCALE GENOMIC DNA]</scope>
    <source>
        <strain evidence="1 2">Heshi-A3</strain>
    </source>
</reference>
<sequence length="173" mass="20063">MFDPTVYDNLKVGFENHLYDMDNLDERIQITGRKDRLEMAVMSREFMLQFCLRDCLEVTGEVVLSSSLEELAAEILETPGAHPGCRLELRFGMIVKEPETQCPAIRSILQQSWPEQRVCQNILYIFDEQPSTFNVTAHVYFDRSVNEDQMGDIPELCEHMVNVMDQLLQLNNQ</sequence>
<dbReference type="Proteomes" id="UP000069697">
    <property type="component" value="Unassembled WGS sequence"/>
</dbReference>
<name>A0A100VPK3_PAEAM</name>